<protein>
    <submittedName>
        <fullName evidence="2">Tail fiber assembly protein</fullName>
    </submittedName>
</protein>
<evidence type="ECO:0000313" key="3">
    <source>
        <dbReference type="Proteomes" id="UP000501063"/>
    </source>
</evidence>
<dbReference type="EMBL" id="CP049140">
    <property type="protein sequence ID" value="QIE88029.1"/>
    <property type="molecule type" value="Genomic_DNA"/>
</dbReference>
<dbReference type="Proteomes" id="UP000501063">
    <property type="component" value="Chromosome"/>
</dbReference>
<dbReference type="InterPro" id="IPR003458">
    <property type="entry name" value="Phage_T4_Gp38_tail_assem"/>
</dbReference>
<proteinExistence type="predicted"/>
<dbReference type="AlphaFoldDB" id="A0A6G6IY89"/>
<sequence>MGVRLMSQYARIFDGKVAELFETDGDITEMFHPDLIWIEIPSGLNVSIDWTWSADSGFSAPAAPTPQEIKYKALTERSALLIWAGQQIAPLQDAVDLDEATEAELVKLKEWKQYRVSLSRLDQQAGWPADIQWPVAPEVD</sequence>
<organism evidence="2 3">
    <name type="scientific">Pseudomonas nitroreducens</name>
    <dbReference type="NCBI Taxonomy" id="46680"/>
    <lineage>
        <taxon>Bacteria</taxon>
        <taxon>Pseudomonadati</taxon>
        <taxon>Pseudomonadota</taxon>
        <taxon>Gammaproteobacteria</taxon>
        <taxon>Pseudomonadales</taxon>
        <taxon>Pseudomonadaceae</taxon>
        <taxon>Pseudomonas</taxon>
    </lineage>
</organism>
<reference evidence="2 3" key="1">
    <citation type="submission" date="2020-02" db="EMBL/GenBank/DDBJ databases">
        <title>Integrative conjugative elements (ICEs) and plasmids drive adaptation of Pseudomonas nitroreducens strain HBP1 to wastewater environment.</title>
        <authorList>
            <person name="Sentchilo V."/>
            <person name="Carraro N."/>
            <person name="Bertelli C."/>
            <person name="van der Meer J.R."/>
        </authorList>
    </citation>
    <scope>NUCLEOTIDE SEQUENCE [LARGE SCALE GENOMIC DNA]</scope>
    <source>
        <strain evidence="2 3">HBP1</strain>
    </source>
</reference>
<dbReference type="KEGG" id="pnt:G5B91_17475"/>
<accession>A0A6G6IY89</accession>
<gene>
    <name evidence="1" type="ORF">G5B91_17475</name>
    <name evidence="2" type="ORF">G5B91_17830</name>
</gene>
<dbReference type="Pfam" id="PF02413">
    <property type="entry name" value="Caudo_TAP"/>
    <property type="match status" value="1"/>
</dbReference>
<evidence type="ECO:0000313" key="2">
    <source>
        <dbReference type="EMBL" id="QIE88029.1"/>
    </source>
</evidence>
<evidence type="ECO:0000313" key="1">
    <source>
        <dbReference type="EMBL" id="QIE87967.1"/>
    </source>
</evidence>
<name>A0A6G6IY89_PSENT</name>
<dbReference type="EMBL" id="CP049140">
    <property type="protein sequence ID" value="QIE87967.1"/>
    <property type="molecule type" value="Genomic_DNA"/>
</dbReference>
<dbReference type="KEGG" id="pnt:G5B91_17830"/>